<dbReference type="Proteomes" id="UP001299596">
    <property type="component" value="Unassembled WGS sequence"/>
</dbReference>
<protein>
    <recommendedName>
        <fullName evidence="2">PPE family C-terminal domain-containing protein</fullName>
    </recommendedName>
</protein>
<evidence type="ECO:0000256" key="1">
    <source>
        <dbReference type="SAM" id="MobiDB-lite"/>
    </source>
</evidence>
<evidence type="ECO:0000313" key="3">
    <source>
        <dbReference type="EMBL" id="MEB3024195.1"/>
    </source>
</evidence>
<feature type="region of interest" description="Disordered" evidence="1">
    <location>
        <begin position="1"/>
        <end position="30"/>
    </location>
</feature>
<comment type="caution">
    <text evidence="3">The sequence shown here is derived from an EMBL/GenBank/DDBJ whole genome shotgun (WGS) entry which is preliminary data.</text>
</comment>
<evidence type="ECO:0000259" key="2">
    <source>
        <dbReference type="Pfam" id="PF12484"/>
    </source>
</evidence>
<sequence>AAAPDTGALTAAPQTTNPDGSPTNTAAPSAGAASNALVDFLNNNPLESMLNSPFVTGGESLWGHLNGFTMAYGGATGLGGALSMASTTPAMGATAAMHSFMMITSGMPELASSASGGAQQFTLAGSHAATAFPAAAPPTMRVAAADVSAAAGRATPIGGLSVPPSWAGSSQGVRLASVALPASLAALPAAGSAGSGAAGLEIKQGWLSHIPPMVGVVNAPRNARSRRRARVASARPAAGTASPEADGDYRSALVEDVQNALSGRDQLNRLRRAVAEMSQQQEALEISVASMIKAGG</sequence>
<gene>
    <name evidence="3" type="ORF">K6T79_24575</name>
</gene>
<keyword evidence="4" id="KW-1185">Reference proteome</keyword>
<proteinExistence type="predicted"/>
<dbReference type="Pfam" id="PF12484">
    <property type="entry name" value="PPE-SVP"/>
    <property type="match status" value="1"/>
</dbReference>
<feature type="non-terminal residue" evidence="3">
    <location>
        <position position="1"/>
    </location>
</feature>
<evidence type="ECO:0000313" key="4">
    <source>
        <dbReference type="Proteomes" id="UP001299596"/>
    </source>
</evidence>
<dbReference type="RefSeq" id="WP_408066026.1">
    <property type="nucleotide sequence ID" value="NZ_JAYJJR010000043.1"/>
</dbReference>
<feature type="region of interest" description="Disordered" evidence="1">
    <location>
        <begin position="228"/>
        <end position="249"/>
    </location>
</feature>
<dbReference type="InterPro" id="IPR022171">
    <property type="entry name" value="PPE_C"/>
</dbReference>
<feature type="domain" description="PPE family C-terminal" evidence="2">
    <location>
        <begin position="148"/>
        <end position="210"/>
    </location>
</feature>
<reference evidence="3 4" key="1">
    <citation type="submission" date="2023-12" db="EMBL/GenBank/DDBJ databases">
        <title>Description of new species of Mycobacterium terrae complex isolated from sewage at the Sao Paulo Zoological Park Foundation in Brazil.</title>
        <authorList>
            <person name="Romagnoli C.L."/>
            <person name="Conceicao E.C."/>
            <person name="Machado E."/>
            <person name="Barreto L.B.P.F."/>
            <person name="Sharma A."/>
            <person name="Silva N.M."/>
            <person name="Marques L.E."/>
            <person name="Juliana M.A."/>
            <person name="Lourenco M.C.S."/>
            <person name="Digiampietri L.A."/>
            <person name="Suffys P.N."/>
            <person name="Viana-Niero C."/>
        </authorList>
    </citation>
    <scope>NUCLEOTIDE SEQUENCE [LARGE SCALE GENOMIC DNA]</scope>
    <source>
        <strain evidence="3 4">MYC098</strain>
    </source>
</reference>
<organism evidence="3 4">
    <name type="scientific">[Mycobacterium] crassicus</name>
    <dbReference type="NCBI Taxonomy" id="2872309"/>
    <lineage>
        <taxon>Bacteria</taxon>
        <taxon>Bacillati</taxon>
        <taxon>Actinomycetota</taxon>
        <taxon>Actinomycetes</taxon>
        <taxon>Mycobacteriales</taxon>
        <taxon>Mycobacteriaceae</taxon>
        <taxon>Mycolicibacter</taxon>
    </lineage>
</organism>
<accession>A0ABU5XPK3</accession>
<dbReference type="EMBL" id="JAYJJR010000043">
    <property type="protein sequence ID" value="MEB3024195.1"/>
    <property type="molecule type" value="Genomic_DNA"/>
</dbReference>
<feature type="compositionally biased region" description="Low complexity" evidence="1">
    <location>
        <begin position="1"/>
        <end position="13"/>
    </location>
</feature>
<name>A0ABU5XPK3_9MYCO</name>